<keyword evidence="1" id="KW-0812">Transmembrane</keyword>
<feature type="transmembrane region" description="Helical" evidence="1">
    <location>
        <begin position="24"/>
        <end position="45"/>
    </location>
</feature>
<protein>
    <submittedName>
        <fullName evidence="2">Uncharacterized protein</fullName>
    </submittedName>
</protein>
<name>A0A0L8FL76_OCTBM</name>
<evidence type="ECO:0000256" key="1">
    <source>
        <dbReference type="SAM" id="Phobius"/>
    </source>
</evidence>
<dbReference type="AlphaFoldDB" id="A0A0L8FL76"/>
<organism evidence="2">
    <name type="scientific">Octopus bimaculoides</name>
    <name type="common">California two-spotted octopus</name>
    <dbReference type="NCBI Taxonomy" id="37653"/>
    <lineage>
        <taxon>Eukaryota</taxon>
        <taxon>Metazoa</taxon>
        <taxon>Spiralia</taxon>
        <taxon>Lophotrochozoa</taxon>
        <taxon>Mollusca</taxon>
        <taxon>Cephalopoda</taxon>
        <taxon>Coleoidea</taxon>
        <taxon>Octopodiformes</taxon>
        <taxon>Octopoda</taxon>
        <taxon>Incirrata</taxon>
        <taxon>Octopodidae</taxon>
        <taxon>Octopus</taxon>
    </lineage>
</organism>
<reference evidence="2" key="1">
    <citation type="submission" date="2015-07" db="EMBL/GenBank/DDBJ databases">
        <title>MeaNS - Measles Nucleotide Surveillance Program.</title>
        <authorList>
            <person name="Tran T."/>
            <person name="Druce J."/>
        </authorList>
    </citation>
    <scope>NUCLEOTIDE SEQUENCE</scope>
    <source>
        <strain evidence="2">UCB-OBI-ISO-001</strain>
        <tissue evidence="2">Gonad</tissue>
    </source>
</reference>
<evidence type="ECO:0000313" key="2">
    <source>
        <dbReference type="EMBL" id="KOF65059.1"/>
    </source>
</evidence>
<gene>
    <name evidence="2" type="ORF">OCBIM_22016358mg</name>
</gene>
<keyword evidence="1" id="KW-0472">Membrane</keyword>
<accession>A0A0L8FL76</accession>
<dbReference type="EMBL" id="KQ429827">
    <property type="protein sequence ID" value="KOF65059.1"/>
    <property type="molecule type" value="Genomic_DNA"/>
</dbReference>
<keyword evidence="1" id="KW-1133">Transmembrane helix</keyword>
<sequence length="49" mass="5647">MDSGEINCILFSLFSITFRFKSGLYIFLAFVFIYCCISVQCYLCLATLK</sequence>
<proteinExistence type="predicted"/>